<dbReference type="InterPro" id="IPR007380">
    <property type="entry name" value="DUF438"/>
</dbReference>
<name>A0A143YCW2_9LACT</name>
<proteinExistence type="predicted"/>
<evidence type="ECO:0000313" key="5">
    <source>
        <dbReference type="Proteomes" id="UP000076878"/>
    </source>
</evidence>
<dbReference type="PANTHER" id="PTHR39966">
    <property type="entry name" value="BLL2471 PROTEIN-RELATED"/>
    <property type="match status" value="1"/>
</dbReference>
<dbReference type="Proteomes" id="UP000199280">
    <property type="component" value="Unassembled WGS sequence"/>
</dbReference>
<dbReference type="Pfam" id="PF04282">
    <property type="entry name" value="DUF438"/>
    <property type="match status" value="1"/>
</dbReference>
<organism evidence="3 5">
    <name type="scientific">Trichococcus ilyis</name>
    <dbReference type="NCBI Taxonomy" id="640938"/>
    <lineage>
        <taxon>Bacteria</taxon>
        <taxon>Bacillati</taxon>
        <taxon>Bacillota</taxon>
        <taxon>Bacilli</taxon>
        <taxon>Lactobacillales</taxon>
        <taxon>Carnobacteriaceae</taxon>
        <taxon>Trichococcus</taxon>
    </lineage>
</organism>
<dbReference type="Gene3D" id="1.20.120.520">
    <property type="entry name" value="nmb1532 protein domain like"/>
    <property type="match status" value="1"/>
</dbReference>
<dbReference type="PANTHER" id="PTHR39966:SF3">
    <property type="entry name" value="DUF438 DOMAIN-CONTAINING PROTEIN"/>
    <property type="match status" value="1"/>
</dbReference>
<dbReference type="EMBL" id="FJNB01000003">
    <property type="protein sequence ID" value="CZQ87717.1"/>
    <property type="molecule type" value="Genomic_DNA"/>
</dbReference>
<feature type="domain" description="DUF438" evidence="2">
    <location>
        <begin position="21"/>
        <end position="85"/>
    </location>
</feature>
<dbReference type="AlphaFoldDB" id="A0A143YCW2"/>
<accession>A0A143YCW2</accession>
<reference evidence="4 6" key="2">
    <citation type="submission" date="2016-10" db="EMBL/GenBank/DDBJ databases">
        <authorList>
            <person name="Varghese N."/>
            <person name="Submissions S."/>
        </authorList>
    </citation>
    <scope>NUCLEOTIDE SEQUENCE [LARGE SCALE GENOMIC DNA]</scope>
    <source>
        <strain evidence="4 6">DSM 22150</strain>
    </source>
</reference>
<evidence type="ECO:0000313" key="4">
    <source>
        <dbReference type="EMBL" id="SEI65968.1"/>
    </source>
</evidence>
<keyword evidence="6" id="KW-1185">Reference proteome</keyword>
<reference evidence="3 5" key="1">
    <citation type="submission" date="2016-02" db="EMBL/GenBank/DDBJ databases">
        <authorList>
            <person name="Wen L."/>
            <person name="He K."/>
            <person name="Yang H."/>
        </authorList>
    </citation>
    <scope>NUCLEOTIDE SEQUENCE [LARGE SCALE GENOMIC DNA]</scope>
    <source>
        <strain evidence="3">Trichococcus_R210</strain>
    </source>
</reference>
<feature type="domain" description="Hemerythrin-like" evidence="1">
    <location>
        <begin position="100"/>
        <end position="227"/>
    </location>
</feature>
<evidence type="ECO:0008006" key="7">
    <source>
        <dbReference type="Google" id="ProtNLM"/>
    </source>
</evidence>
<dbReference type="STRING" id="640938.TR210_632"/>
<dbReference type="Pfam" id="PF13596">
    <property type="entry name" value="PAS_10"/>
    <property type="match status" value="1"/>
</dbReference>
<evidence type="ECO:0000313" key="6">
    <source>
        <dbReference type="Proteomes" id="UP000199280"/>
    </source>
</evidence>
<protein>
    <recommendedName>
        <fullName evidence="7">Hemerythrin-like domain-containing protein</fullName>
    </recommendedName>
</protein>
<gene>
    <name evidence="4" type="ORF">SAMN05216375_102108</name>
    <name evidence="3" type="ORF">TR210_632</name>
</gene>
<evidence type="ECO:0000259" key="2">
    <source>
        <dbReference type="Pfam" id="PF04282"/>
    </source>
</evidence>
<dbReference type="InterPro" id="IPR012312">
    <property type="entry name" value="Hemerythrin-like"/>
</dbReference>
<evidence type="ECO:0000259" key="1">
    <source>
        <dbReference type="Pfam" id="PF01814"/>
    </source>
</evidence>
<evidence type="ECO:0000313" key="3">
    <source>
        <dbReference type="EMBL" id="CZQ87717.1"/>
    </source>
</evidence>
<sequence>MGGSNSKGAREEEMERRQGLLKDLILRLHAGEDYEQIKKEFKEHFATVSALEISMMERRLIEQGLAVEDIQRLCSIHAALFADAVAYEQAISSESEKPGHPIRVLKEENVAIEATLDRIARLLENYLGQPGPELKAGLLKQLELLWGFDKHYARKEYAIFPIMERYGMTAPPKVMWGVDDEIRGQYKKLRRMVETGQLDSIPVVFEALRQEMQEMFIKEEDILLPMISDAFTEADWLKVADESAEIGYCIVHPEAEWKPERVGPEPTEKLGAVPEGNLAFGTGYLTMKELESLLNALPLELTFIDAEETVKYYNSGPDEKIFMRTKSALGRHAENCHPPKSVAIMKQLVADLKSGKKDKEMMWYEEFGKFVVVTYLALRDENGVYLGTLEYVQDAKSVRDLTGSKRKLAD</sequence>
<dbReference type="EMBL" id="FNYT01000002">
    <property type="protein sequence ID" value="SEI65968.1"/>
    <property type="molecule type" value="Genomic_DNA"/>
</dbReference>
<dbReference type="Pfam" id="PF01814">
    <property type="entry name" value="Hemerythrin"/>
    <property type="match status" value="1"/>
</dbReference>
<dbReference type="Proteomes" id="UP000076878">
    <property type="component" value="Unassembled WGS sequence"/>
</dbReference>
<dbReference type="GO" id="GO:0005886">
    <property type="term" value="C:plasma membrane"/>
    <property type="evidence" value="ECO:0007669"/>
    <property type="project" value="TreeGrafter"/>
</dbReference>